<dbReference type="AlphaFoldDB" id="A0A9R0J6K9"/>
<dbReference type="KEGG" id="soe:110800414"/>
<reference evidence="14" key="1">
    <citation type="journal article" date="2021" name="Nat. Commun.">
        <title>Genomic analyses provide insights into spinach domestication and the genetic basis of agronomic traits.</title>
        <authorList>
            <person name="Cai X."/>
            <person name="Sun X."/>
            <person name="Xu C."/>
            <person name="Sun H."/>
            <person name="Wang X."/>
            <person name="Ge C."/>
            <person name="Zhang Z."/>
            <person name="Wang Q."/>
            <person name="Fei Z."/>
            <person name="Jiao C."/>
            <person name="Wang Q."/>
        </authorList>
    </citation>
    <scope>NUCLEOTIDE SEQUENCE [LARGE SCALE GENOMIC DNA]</scope>
    <source>
        <strain evidence="14">cv. Varoflay</strain>
    </source>
</reference>
<dbReference type="GO" id="GO:0006508">
    <property type="term" value="P:proteolysis"/>
    <property type="evidence" value="ECO:0007669"/>
    <property type="project" value="UniProtKB-KW"/>
</dbReference>
<dbReference type="RefSeq" id="XP_021861408.1">
    <property type="nucleotide sequence ID" value="XM_022005716.2"/>
</dbReference>
<comment type="subcellular location">
    <subcellularLocation>
        <location evidence="1">Cell membrane</location>
        <topology evidence="1">Lipid-anchor</topology>
    </subcellularLocation>
</comment>
<dbReference type="SUPFAM" id="SSF50630">
    <property type="entry name" value="Acid proteases"/>
    <property type="match status" value="1"/>
</dbReference>
<keyword evidence="10" id="KW-0449">Lipoprotein</keyword>
<sequence>MNISPTIKPRLLSQYNNILNYTRVLLLFVLFLSWVSRPTYAYKTFGFELHHRFSDPVNRILDAGDNLPDKGTTGYFAALAHRDLAVHGRRLSSSSGDSHTPLTFSSGNTTYRISFFGFLHYANVTIGTPGSSFLVALDTGSDLFWLPCDCIKCVKGVKINSDELDFSIYSLNTSSSGTKVPCNSPLCAHKTTCPVSPSMCPYRVMYLSSNTSSSGYLVEDVLHLTADDNPSKPIGAKIPFGCGKVETGSFLDGGAPNGLLGLGLDTISLPSMLSSQKIAANSFSMCFGDDGLGRITFGDKGSSDQSETPFNLRKINPHYNVSITQISMGKKVSQVDGLYAIFDTGTSFTYLNDPVYSLIAEKFDAHIKDKRDTSQSDIPFEYCYELSSSQSGPNTPPINLKMDGGDQFSVTDPTVTVSVMTGNIYCLGIVKSEDVNIIGQNFMTGYRVVFDRERMVLGWKASNCSEALESSMLPLSPESPHQVPPISSIEPQAIQQNGSHITGASSTSRHNFSHFNLWTSTLVLSILQVLSIIW</sequence>
<feature type="active site" evidence="11">
    <location>
        <position position="343"/>
    </location>
</feature>
<keyword evidence="8" id="KW-0472">Membrane</keyword>
<keyword evidence="6 12" id="KW-0064">Aspartyl protease</keyword>
<proteinExistence type="inferred from homology"/>
<evidence type="ECO:0000256" key="8">
    <source>
        <dbReference type="ARBA" id="ARBA00023136"/>
    </source>
</evidence>
<dbReference type="SMR" id="A0A9R0J6K9"/>
<dbReference type="GeneID" id="110800414"/>
<evidence type="ECO:0000256" key="12">
    <source>
        <dbReference type="RuleBase" id="RU000454"/>
    </source>
</evidence>
<evidence type="ECO:0000256" key="11">
    <source>
        <dbReference type="PIRSR" id="PIRSR601461-1"/>
    </source>
</evidence>
<evidence type="ECO:0000313" key="15">
    <source>
        <dbReference type="RefSeq" id="XP_021861408.1"/>
    </source>
</evidence>
<dbReference type="InterPro" id="IPR032861">
    <property type="entry name" value="TAXi_N"/>
</dbReference>
<evidence type="ECO:0000256" key="5">
    <source>
        <dbReference type="ARBA" id="ARBA00022729"/>
    </source>
</evidence>
<keyword evidence="4 12" id="KW-0645">Protease</keyword>
<dbReference type="GO" id="GO:0005886">
    <property type="term" value="C:plasma membrane"/>
    <property type="evidence" value="ECO:0007669"/>
    <property type="project" value="UniProtKB-SubCell"/>
</dbReference>
<dbReference type="Gene3D" id="2.40.70.10">
    <property type="entry name" value="Acid Proteases"/>
    <property type="match status" value="2"/>
</dbReference>
<keyword evidence="5" id="KW-0732">Signal</keyword>
<dbReference type="PROSITE" id="PS51767">
    <property type="entry name" value="PEPTIDASE_A1"/>
    <property type="match status" value="1"/>
</dbReference>
<dbReference type="FunFam" id="2.40.70.10:FF:000014">
    <property type="entry name" value="Aspartyl protease family protein 1"/>
    <property type="match status" value="1"/>
</dbReference>
<dbReference type="Pfam" id="PF14543">
    <property type="entry name" value="TAXi_N"/>
    <property type="match status" value="1"/>
</dbReference>
<evidence type="ECO:0000256" key="7">
    <source>
        <dbReference type="ARBA" id="ARBA00022801"/>
    </source>
</evidence>
<dbReference type="InterPro" id="IPR021109">
    <property type="entry name" value="Peptidase_aspartic_dom_sf"/>
</dbReference>
<keyword evidence="14" id="KW-1185">Reference proteome</keyword>
<reference evidence="15" key="2">
    <citation type="submission" date="2025-08" db="UniProtKB">
        <authorList>
            <consortium name="RefSeq"/>
        </authorList>
    </citation>
    <scope>IDENTIFICATION</scope>
    <source>
        <tissue evidence="15">Leaf</tissue>
    </source>
</reference>
<comment type="similarity">
    <text evidence="2 12">Belongs to the peptidase A1 family.</text>
</comment>
<dbReference type="InterPro" id="IPR032799">
    <property type="entry name" value="TAXi_C"/>
</dbReference>
<dbReference type="PANTHER" id="PTHR13683:SF826">
    <property type="entry name" value="ASPARTYL PROTEASE FAMILY PROTEIN 1"/>
    <property type="match status" value="1"/>
</dbReference>
<dbReference type="InterPro" id="IPR001969">
    <property type="entry name" value="Aspartic_peptidase_AS"/>
</dbReference>
<evidence type="ECO:0000256" key="1">
    <source>
        <dbReference type="ARBA" id="ARBA00004193"/>
    </source>
</evidence>
<evidence type="ECO:0000256" key="4">
    <source>
        <dbReference type="ARBA" id="ARBA00022670"/>
    </source>
</evidence>
<dbReference type="GO" id="GO:0004190">
    <property type="term" value="F:aspartic-type endopeptidase activity"/>
    <property type="evidence" value="ECO:0007669"/>
    <property type="project" value="UniProtKB-KW"/>
</dbReference>
<gene>
    <name evidence="15" type="primary">LOC110800414</name>
</gene>
<dbReference type="FunFam" id="2.40.70.10:FF:000012">
    <property type="entry name" value="Aspartyl protease family protein 1"/>
    <property type="match status" value="1"/>
</dbReference>
<dbReference type="PRINTS" id="PR00792">
    <property type="entry name" value="PEPSIN"/>
</dbReference>
<feature type="active site" evidence="11">
    <location>
        <position position="138"/>
    </location>
</feature>
<feature type="domain" description="Peptidase A1" evidence="13">
    <location>
        <begin position="120"/>
        <end position="460"/>
    </location>
</feature>
<dbReference type="Proteomes" id="UP000813463">
    <property type="component" value="Chromosome 3"/>
</dbReference>
<protein>
    <submittedName>
        <fullName evidence="15">Aspartyl protease family protein 1</fullName>
    </submittedName>
</protein>
<dbReference type="OrthoDB" id="2747330at2759"/>
<keyword evidence="3" id="KW-1003">Cell membrane</keyword>
<dbReference type="InterPro" id="IPR033121">
    <property type="entry name" value="PEPTIDASE_A1"/>
</dbReference>
<accession>A0A9R0J6K9</accession>
<dbReference type="Pfam" id="PF14541">
    <property type="entry name" value="TAXi_C"/>
    <property type="match status" value="1"/>
</dbReference>
<keyword evidence="9" id="KW-0325">Glycoprotein</keyword>
<dbReference type="PANTHER" id="PTHR13683">
    <property type="entry name" value="ASPARTYL PROTEASES"/>
    <property type="match status" value="1"/>
</dbReference>
<dbReference type="InterPro" id="IPR001461">
    <property type="entry name" value="Aspartic_peptidase_A1"/>
</dbReference>
<name>A0A9R0J6K9_SPIOL</name>
<evidence type="ECO:0000313" key="14">
    <source>
        <dbReference type="Proteomes" id="UP000813463"/>
    </source>
</evidence>
<keyword evidence="7 12" id="KW-0378">Hydrolase</keyword>
<evidence type="ECO:0000256" key="2">
    <source>
        <dbReference type="ARBA" id="ARBA00007447"/>
    </source>
</evidence>
<evidence type="ECO:0000256" key="9">
    <source>
        <dbReference type="ARBA" id="ARBA00023180"/>
    </source>
</evidence>
<organism evidence="14 15">
    <name type="scientific">Spinacia oleracea</name>
    <name type="common">Spinach</name>
    <dbReference type="NCBI Taxonomy" id="3562"/>
    <lineage>
        <taxon>Eukaryota</taxon>
        <taxon>Viridiplantae</taxon>
        <taxon>Streptophyta</taxon>
        <taxon>Embryophyta</taxon>
        <taxon>Tracheophyta</taxon>
        <taxon>Spermatophyta</taxon>
        <taxon>Magnoliopsida</taxon>
        <taxon>eudicotyledons</taxon>
        <taxon>Gunneridae</taxon>
        <taxon>Pentapetalae</taxon>
        <taxon>Caryophyllales</taxon>
        <taxon>Chenopodiaceae</taxon>
        <taxon>Chenopodioideae</taxon>
        <taxon>Anserineae</taxon>
        <taxon>Spinacia</taxon>
    </lineage>
</organism>
<evidence type="ECO:0000259" key="13">
    <source>
        <dbReference type="PROSITE" id="PS51767"/>
    </source>
</evidence>
<evidence type="ECO:0000256" key="6">
    <source>
        <dbReference type="ARBA" id="ARBA00022750"/>
    </source>
</evidence>
<dbReference type="PROSITE" id="PS00141">
    <property type="entry name" value="ASP_PROTEASE"/>
    <property type="match status" value="2"/>
</dbReference>
<evidence type="ECO:0000256" key="10">
    <source>
        <dbReference type="ARBA" id="ARBA00023288"/>
    </source>
</evidence>
<evidence type="ECO:0000256" key="3">
    <source>
        <dbReference type="ARBA" id="ARBA00022475"/>
    </source>
</evidence>